<feature type="transmembrane region" description="Helical" evidence="9">
    <location>
        <begin position="992"/>
        <end position="1013"/>
    </location>
</feature>
<dbReference type="Gene3D" id="1.10.490.10">
    <property type="entry name" value="Globins"/>
    <property type="match status" value="1"/>
</dbReference>
<keyword evidence="9" id="KW-1133">Transmembrane helix</keyword>
<dbReference type="GO" id="GO:0005524">
    <property type="term" value="F:ATP binding"/>
    <property type="evidence" value="ECO:0007669"/>
    <property type="project" value="UniProtKB-UniRule"/>
</dbReference>
<dbReference type="WBParaSite" id="Hba_12203">
    <property type="protein sequence ID" value="Hba_12203"/>
    <property type="gene ID" value="Hba_12203"/>
</dbReference>
<evidence type="ECO:0000256" key="5">
    <source>
        <dbReference type="ARBA" id="ARBA00022777"/>
    </source>
</evidence>
<keyword evidence="5" id="KW-0418">Kinase</keyword>
<protein>
    <submittedName>
        <fullName evidence="13">Non-specific serine/threonine protein kinase</fullName>
    </submittedName>
</protein>
<dbReference type="GO" id="GO:0019825">
    <property type="term" value="F:oxygen binding"/>
    <property type="evidence" value="ECO:0007669"/>
    <property type="project" value="InterPro"/>
</dbReference>
<feature type="transmembrane region" description="Helical" evidence="9">
    <location>
        <begin position="910"/>
        <end position="929"/>
    </location>
</feature>
<dbReference type="PANTHER" id="PTHR24351">
    <property type="entry name" value="RIBOSOMAL PROTEIN S6 KINASE"/>
    <property type="match status" value="1"/>
</dbReference>
<feature type="domain" description="AGC-kinase C-terminal" evidence="11">
    <location>
        <begin position="706"/>
        <end position="785"/>
    </location>
</feature>
<name>A0A1I7X3N4_HETBA</name>
<evidence type="ECO:0000313" key="12">
    <source>
        <dbReference type="Proteomes" id="UP000095283"/>
    </source>
</evidence>
<dbReference type="Pfam" id="PF00433">
    <property type="entry name" value="Pkinase_C"/>
    <property type="match status" value="1"/>
</dbReference>
<dbReference type="Pfam" id="PF00069">
    <property type="entry name" value="Pkinase"/>
    <property type="match status" value="1"/>
</dbReference>
<keyword evidence="1" id="KW-0723">Serine/threonine-protein kinase</keyword>
<reference evidence="13" key="1">
    <citation type="submission" date="2016-11" db="UniProtKB">
        <authorList>
            <consortium name="WormBaseParasite"/>
        </authorList>
    </citation>
    <scope>IDENTIFICATION</scope>
</reference>
<accession>A0A1I7X3N4</accession>
<dbReference type="PROSITE" id="PS00108">
    <property type="entry name" value="PROTEIN_KINASE_ST"/>
    <property type="match status" value="1"/>
</dbReference>
<feature type="transmembrane region" description="Helical" evidence="9">
    <location>
        <begin position="827"/>
        <end position="844"/>
    </location>
</feature>
<feature type="region of interest" description="Disordered" evidence="8">
    <location>
        <begin position="1"/>
        <end position="47"/>
    </location>
</feature>
<sequence>MEETRMPMPSSPHVRLADRFSPPGSIPSSPQSDSPSKSSSLPRGIYGRRLSTLPPSLAVSGRLEVRLIGCQNLVPEVPNRIPRTEALGATASSCLSGDRIPGRGKNRTSSSRAGRSVPFRRNLAWCSSNSTESPTRGGLPLLCSREHRSSSAYYPQHSRPTSLPPYTLTGSTRSSQSDEVIAMLRVDSKVVGQTDAHPLSQQAWDQRFSIELDRSKELEIEVFYRDCRSMCAFTVVKLGNFVEPTGQAGMVLHLEPQGDLFAEFKYLNPVISRKPKLERQKRLFRVKERKDMAGAKKQLGVHALSRMLKGRENEPIVDYGTPGTQPVLGLSSNKSSSTVNRAIIPDRTLSSYGNESPVRNTPMAQSLFGQSSRPPPFRHQQSNVLPPADHRRQSIPTTPKQPHQTRSEDSLLISGYPVHSASSSQMQKSSVSLSKATNLTIDKFRLISVLGRGHFGKVILAQYKPNASYYALKILKKGDILGRDEVESLMVEKRIFEVASRARHPFLVNLFACFQTSEHVLFVMEYSMGGDLMRHIHDDIFTEERSCFYAACVLLGLEFLHKNNIIYRDLKLDNLLLDKDGYVKLADFGLCKEGMGPTDKTSTFCGTPEFLAPEVLTESSYTRAIDWWGLGVLIFEMLVGEPPFSGDDEEEIFDSIVNDDVRYPRFLSIESISIMRRLMRKNPEKRLGNGEKDAEDVKHQRFFKHINWEWDRLLTREVKPKFVPNIKNPEDVSNFDEEFTNEKPRFSSAKDKHIITEADQQLFAVELASFKPLSRVIDMFEEDGSELLSQPLLHREPPFIKNTISLFSNFAFCNIVIYGITGRLRPSWFGATFLVPVFCGYRYYEDRKDYEKWKEMEALRKKGIPANMVNSSVPQFPVMDWCFDIEKYYASSDQNIAVQMRKTFQDYKQFSVNYCLLPISCFSATYGIPSLLYGMIPVYGLMAYILFFLQPFASFCVSCTIWQVFAITLERTKFHIRYWAVSKPLEQRTRKARFAVGWICVAIVAGAFVLNLLPVPIERQLVPCFEIVGNTIRNHTLLKPFDDNTSRLYRFVVHFFPDLIFRAPLPIIVIGTLTVKTIQACNQRAVGNVQLNSQMKRNIPLRLSLLNFKFILCNTLYMFNTILLELLGYGESVESNEEGLIERYMNSFYLTDASNMLLVVHSATNWLLFYHWPKCSKKKRRLASITFSSSLKELSVKRRVAEFVLKRITPVKKLTGVEIVAKLCAAVPELSSLIINNPKYILTYPSYEHFLCNPSVQKTGEQVGAFIEQVLKWFCDRGRDDGVRELGRRLGHAHFEANVHFSPEHWKIIRTHVVNIITKNVLRDPLPKDSCCSQSEIQENLTRAFNFVLSEMRSGVLCAAVEANQKSSRSNSTCIWATSREPQRKSRSVSHSRPRSNGINDSDLLPPLISDDSIC</sequence>
<feature type="binding site" evidence="7">
    <location>
        <position position="473"/>
    </location>
    <ligand>
        <name>ATP</name>
        <dbReference type="ChEBI" id="CHEBI:30616"/>
    </ligand>
</feature>
<dbReference type="InterPro" id="IPR000961">
    <property type="entry name" value="AGC-kinase_C"/>
</dbReference>
<dbReference type="FunFam" id="3.30.200.20:FF:000058">
    <property type="entry name" value="Putative serine/threonine-protein kinase N2"/>
    <property type="match status" value="1"/>
</dbReference>
<dbReference type="SMART" id="SM00220">
    <property type="entry name" value="S_TKc"/>
    <property type="match status" value="1"/>
</dbReference>
<feature type="domain" description="Protein kinase" evidence="10">
    <location>
        <begin position="444"/>
        <end position="702"/>
    </location>
</feature>
<keyword evidence="3" id="KW-0808">Transferase</keyword>
<feature type="region of interest" description="Disordered" evidence="8">
    <location>
        <begin position="1372"/>
        <end position="1415"/>
    </location>
</feature>
<dbReference type="SUPFAM" id="SSF81321">
    <property type="entry name" value="Family A G protein-coupled receptor-like"/>
    <property type="match status" value="1"/>
</dbReference>
<evidence type="ECO:0000256" key="2">
    <source>
        <dbReference type="ARBA" id="ARBA00022553"/>
    </source>
</evidence>
<evidence type="ECO:0000256" key="9">
    <source>
        <dbReference type="SAM" id="Phobius"/>
    </source>
</evidence>
<evidence type="ECO:0000256" key="8">
    <source>
        <dbReference type="SAM" id="MobiDB-lite"/>
    </source>
</evidence>
<evidence type="ECO:0000256" key="4">
    <source>
        <dbReference type="ARBA" id="ARBA00022741"/>
    </source>
</evidence>
<feature type="compositionally biased region" description="Low complexity" evidence="8">
    <location>
        <begin position="1401"/>
        <end position="1415"/>
    </location>
</feature>
<dbReference type="PROSITE" id="PS50011">
    <property type="entry name" value="PROTEIN_KINASE_DOM"/>
    <property type="match status" value="1"/>
</dbReference>
<evidence type="ECO:0000259" key="11">
    <source>
        <dbReference type="PROSITE" id="PS51285"/>
    </source>
</evidence>
<feature type="compositionally biased region" description="Basic residues" evidence="8">
    <location>
        <begin position="1385"/>
        <end position="1394"/>
    </location>
</feature>
<feature type="compositionally biased region" description="Low complexity" evidence="8">
    <location>
        <begin position="21"/>
        <end position="42"/>
    </location>
</feature>
<keyword evidence="6 7" id="KW-0067">ATP-binding</keyword>
<feature type="compositionally biased region" description="Polar residues" evidence="8">
    <location>
        <begin position="394"/>
        <end position="404"/>
    </location>
</feature>
<keyword evidence="2" id="KW-0597">Phosphoprotein</keyword>
<dbReference type="Gene3D" id="1.20.1070.10">
    <property type="entry name" value="Rhodopsin 7-helix transmembrane proteins"/>
    <property type="match status" value="1"/>
</dbReference>
<dbReference type="InterPro" id="IPR008271">
    <property type="entry name" value="Ser/Thr_kinase_AS"/>
</dbReference>
<proteinExistence type="predicted"/>
<dbReference type="InterPro" id="IPR017892">
    <property type="entry name" value="Pkinase_C"/>
</dbReference>
<dbReference type="InterPro" id="IPR000719">
    <property type="entry name" value="Prot_kinase_dom"/>
</dbReference>
<feature type="transmembrane region" description="Helical" evidence="9">
    <location>
        <begin position="941"/>
        <end position="969"/>
    </location>
</feature>
<dbReference type="SUPFAM" id="SSF56112">
    <property type="entry name" value="Protein kinase-like (PK-like)"/>
    <property type="match status" value="1"/>
</dbReference>
<evidence type="ECO:0000256" key="7">
    <source>
        <dbReference type="PROSITE-ProRule" id="PRU10141"/>
    </source>
</evidence>
<feature type="compositionally biased region" description="Polar residues" evidence="8">
    <location>
        <begin position="330"/>
        <end position="340"/>
    </location>
</feature>
<feature type="region of interest" description="Disordered" evidence="8">
    <location>
        <begin position="93"/>
        <end position="115"/>
    </location>
</feature>
<dbReference type="InterPro" id="IPR012292">
    <property type="entry name" value="Globin/Proto"/>
</dbReference>
<feature type="compositionally biased region" description="Polar residues" evidence="8">
    <location>
        <begin position="151"/>
        <end position="161"/>
    </location>
</feature>
<evidence type="ECO:0000256" key="3">
    <source>
        <dbReference type="ARBA" id="ARBA00022679"/>
    </source>
</evidence>
<dbReference type="GO" id="GO:0020037">
    <property type="term" value="F:heme binding"/>
    <property type="evidence" value="ECO:0007669"/>
    <property type="project" value="InterPro"/>
</dbReference>
<dbReference type="Gene3D" id="3.30.200.20">
    <property type="entry name" value="Phosphorylase Kinase, domain 1"/>
    <property type="match status" value="1"/>
</dbReference>
<keyword evidence="12" id="KW-1185">Reference proteome</keyword>
<evidence type="ECO:0000256" key="6">
    <source>
        <dbReference type="ARBA" id="ARBA00022840"/>
    </source>
</evidence>
<evidence type="ECO:0000313" key="13">
    <source>
        <dbReference type="WBParaSite" id="Hba_12203"/>
    </source>
</evidence>
<evidence type="ECO:0000259" key="10">
    <source>
        <dbReference type="PROSITE" id="PS50011"/>
    </source>
</evidence>
<keyword evidence="9" id="KW-0472">Membrane</keyword>
<keyword evidence="9" id="KW-0812">Transmembrane</keyword>
<keyword evidence="4 7" id="KW-0547">Nucleotide-binding</keyword>
<organism evidence="12 13">
    <name type="scientific">Heterorhabditis bacteriophora</name>
    <name type="common">Entomopathogenic nematode worm</name>
    <dbReference type="NCBI Taxonomy" id="37862"/>
    <lineage>
        <taxon>Eukaryota</taxon>
        <taxon>Metazoa</taxon>
        <taxon>Ecdysozoa</taxon>
        <taxon>Nematoda</taxon>
        <taxon>Chromadorea</taxon>
        <taxon>Rhabditida</taxon>
        <taxon>Rhabditina</taxon>
        <taxon>Rhabditomorpha</taxon>
        <taxon>Strongyloidea</taxon>
        <taxon>Heterorhabditidae</taxon>
        <taxon>Heterorhabditis</taxon>
    </lineage>
</organism>
<dbReference type="InterPro" id="IPR017441">
    <property type="entry name" value="Protein_kinase_ATP_BS"/>
</dbReference>
<dbReference type="CDD" id="cd14978">
    <property type="entry name" value="7tmA_FMRFamide_R-like"/>
    <property type="match status" value="1"/>
</dbReference>
<dbReference type="GO" id="GO:0004674">
    <property type="term" value="F:protein serine/threonine kinase activity"/>
    <property type="evidence" value="ECO:0007669"/>
    <property type="project" value="UniProtKB-KW"/>
</dbReference>
<dbReference type="InterPro" id="IPR011009">
    <property type="entry name" value="Kinase-like_dom_sf"/>
</dbReference>
<feature type="region of interest" description="Disordered" evidence="8">
    <location>
        <begin position="151"/>
        <end position="174"/>
    </location>
</feature>
<dbReference type="PROSITE" id="PS51285">
    <property type="entry name" value="AGC_KINASE_CTER"/>
    <property type="match status" value="1"/>
</dbReference>
<dbReference type="CDD" id="cd05589">
    <property type="entry name" value="STKc_PKN"/>
    <property type="match status" value="1"/>
</dbReference>
<feature type="compositionally biased region" description="Polar residues" evidence="8">
    <location>
        <begin position="348"/>
        <end position="372"/>
    </location>
</feature>
<dbReference type="SMART" id="SM00133">
    <property type="entry name" value="S_TK_X"/>
    <property type="match status" value="1"/>
</dbReference>
<dbReference type="FunFam" id="1.10.510.10:FF:000038">
    <property type="entry name" value="serine/threonine-protein kinase N2 isoform X1"/>
    <property type="match status" value="1"/>
</dbReference>
<feature type="region of interest" description="Disordered" evidence="8">
    <location>
        <begin position="314"/>
        <end position="408"/>
    </location>
</feature>
<dbReference type="Gene3D" id="1.10.510.10">
    <property type="entry name" value="Transferase(Phosphotransferase) domain 1"/>
    <property type="match status" value="1"/>
</dbReference>
<dbReference type="PROSITE" id="PS00107">
    <property type="entry name" value="PROTEIN_KINASE_ATP"/>
    <property type="match status" value="1"/>
</dbReference>
<dbReference type="Proteomes" id="UP000095283">
    <property type="component" value="Unplaced"/>
</dbReference>
<evidence type="ECO:0000256" key="1">
    <source>
        <dbReference type="ARBA" id="ARBA00022527"/>
    </source>
</evidence>